<feature type="transmembrane region" description="Helical" evidence="8">
    <location>
        <begin position="325"/>
        <end position="344"/>
    </location>
</feature>
<feature type="transmembrane region" description="Helical" evidence="8">
    <location>
        <begin position="351"/>
        <end position="368"/>
    </location>
</feature>
<protein>
    <recommendedName>
        <fullName evidence="11">Insig domain containing protein</fullName>
    </recommendedName>
</protein>
<evidence type="ECO:0008006" key="11">
    <source>
        <dbReference type="Google" id="ProtNLM"/>
    </source>
</evidence>
<evidence type="ECO:0000256" key="5">
    <source>
        <dbReference type="ARBA" id="ARBA00022989"/>
    </source>
</evidence>
<comment type="similarity">
    <text evidence="2">Belongs to the INSIG family.</text>
</comment>
<name>A0ABP0DG18_9PEZI</name>
<keyword evidence="3 8" id="KW-0812">Transmembrane</keyword>
<comment type="caution">
    <text evidence="9">The sequence shown here is derived from an EMBL/GenBank/DDBJ whole genome shotgun (WGS) entry which is preliminary data.</text>
</comment>
<evidence type="ECO:0000256" key="2">
    <source>
        <dbReference type="ARBA" id="ARBA00007475"/>
    </source>
</evidence>
<reference evidence="9 10" key="1">
    <citation type="submission" date="2024-01" db="EMBL/GenBank/DDBJ databases">
        <authorList>
            <person name="Allen C."/>
            <person name="Tagirdzhanova G."/>
        </authorList>
    </citation>
    <scope>NUCLEOTIDE SEQUENCE [LARGE SCALE GENOMIC DNA]</scope>
    <source>
        <strain evidence="9 10">CBS 119000</strain>
    </source>
</reference>
<feature type="transmembrane region" description="Helical" evidence="8">
    <location>
        <begin position="196"/>
        <end position="218"/>
    </location>
</feature>
<keyword evidence="10" id="KW-1185">Reference proteome</keyword>
<organism evidence="9 10">
    <name type="scientific">Sporothrix epigloea</name>
    <dbReference type="NCBI Taxonomy" id="1892477"/>
    <lineage>
        <taxon>Eukaryota</taxon>
        <taxon>Fungi</taxon>
        <taxon>Dikarya</taxon>
        <taxon>Ascomycota</taxon>
        <taxon>Pezizomycotina</taxon>
        <taxon>Sordariomycetes</taxon>
        <taxon>Sordariomycetidae</taxon>
        <taxon>Ophiostomatales</taxon>
        <taxon>Ophiostomataceae</taxon>
        <taxon>Sporothrix</taxon>
    </lineage>
</organism>
<dbReference type="Proteomes" id="UP001642502">
    <property type="component" value="Unassembled WGS sequence"/>
</dbReference>
<dbReference type="Pfam" id="PF07281">
    <property type="entry name" value="INSIG"/>
    <property type="match status" value="1"/>
</dbReference>
<sequence>MSSGGPPLVIQRPIPRRPFATNPAKTPDADQAKSTLQDERHRIKPAVKPAQLPDSQSSSDTDGSPTPLSSDSISRTQSILNLTSSTLFGIFSPVSASRASIVGGSSGVFEPGPPWTTGAESPARDLLVEDLEAEGEDDTTTATAEEIAEVRKATKSLLMLQRQRTRVQSFGAGVIADGAALSPPVQVSSAPGSRTVMALFLIVRAALLFAFGMGYGVLVSRLRSENFIALDDYGHPKPSQAEASCPQAYVASYDWRYLVAWGVSGVALGTLLPWFDGVWDRAFDGNGGVLAKARTASETDWALVVRGIGAFAGVAFAMRKLPWTSTMQASLTLALTNPFLWYLLDRSKSGLLLAAAIGFVGSGALMALDLDLMPNPGMHPSPGHECTRMPGLFGSRTESHQNGSSRGAIHGNLSSPAQTLTAETAVWMLSVLFCSCVCFGNIGRRLAIWQSGMRQPQQ</sequence>
<evidence type="ECO:0000256" key="1">
    <source>
        <dbReference type="ARBA" id="ARBA00004477"/>
    </source>
</evidence>
<evidence type="ECO:0000313" key="10">
    <source>
        <dbReference type="Proteomes" id="UP001642502"/>
    </source>
</evidence>
<feature type="region of interest" description="Disordered" evidence="7">
    <location>
        <begin position="1"/>
        <end position="73"/>
    </location>
</feature>
<evidence type="ECO:0000256" key="7">
    <source>
        <dbReference type="SAM" id="MobiDB-lite"/>
    </source>
</evidence>
<evidence type="ECO:0000256" key="8">
    <source>
        <dbReference type="SAM" id="Phobius"/>
    </source>
</evidence>
<evidence type="ECO:0000313" key="9">
    <source>
        <dbReference type="EMBL" id="CAK7266759.1"/>
    </source>
</evidence>
<feature type="compositionally biased region" description="Basic and acidic residues" evidence="7">
    <location>
        <begin position="27"/>
        <end position="41"/>
    </location>
</feature>
<dbReference type="EMBL" id="CAWUON010000021">
    <property type="protein sequence ID" value="CAK7266759.1"/>
    <property type="molecule type" value="Genomic_DNA"/>
</dbReference>
<dbReference type="InterPro" id="IPR025929">
    <property type="entry name" value="INSIG_fam"/>
</dbReference>
<dbReference type="PANTHER" id="PTHR15301:SF3">
    <property type="entry name" value="PROTEIN NSG1-RELATED"/>
    <property type="match status" value="1"/>
</dbReference>
<feature type="compositionally biased region" description="Polar residues" evidence="7">
    <location>
        <begin position="53"/>
        <end position="73"/>
    </location>
</feature>
<accession>A0ABP0DG18</accession>
<gene>
    <name evidence="9" type="ORF">SEPCBS119000_002194</name>
</gene>
<dbReference type="PANTHER" id="PTHR15301">
    <property type="entry name" value="INSULIN-INDUCED GENE 1"/>
    <property type="match status" value="1"/>
</dbReference>
<comment type="subcellular location">
    <subcellularLocation>
        <location evidence="1">Endoplasmic reticulum membrane</location>
        <topology evidence="1">Multi-pass membrane protein</topology>
    </subcellularLocation>
</comment>
<feature type="transmembrane region" description="Helical" evidence="8">
    <location>
        <begin position="425"/>
        <end position="443"/>
    </location>
</feature>
<feature type="region of interest" description="Disordered" evidence="7">
    <location>
        <begin position="391"/>
        <end position="410"/>
    </location>
</feature>
<keyword evidence="6 8" id="KW-0472">Membrane</keyword>
<evidence type="ECO:0000256" key="3">
    <source>
        <dbReference type="ARBA" id="ARBA00022692"/>
    </source>
</evidence>
<evidence type="ECO:0000256" key="6">
    <source>
        <dbReference type="ARBA" id="ARBA00023136"/>
    </source>
</evidence>
<keyword evidence="4" id="KW-0256">Endoplasmic reticulum</keyword>
<proteinExistence type="inferred from homology"/>
<evidence type="ECO:0000256" key="4">
    <source>
        <dbReference type="ARBA" id="ARBA00022824"/>
    </source>
</evidence>
<keyword evidence="5 8" id="KW-1133">Transmembrane helix</keyword>